<proteinExistence type="predicted"/>
<evidence type="ECO:0000313" key="1">
    <source>
        <dbReference type="EMBL" id="CAI9563454.1"/>
    </source>
</evidence>
<sequence>NRFFEKQTHGQGWTDHSGTARGPGVCRGPYEMHLVPFIGFFGCGLSVS</sequence>
<name>A0ABN9CTJ4_9NEOB</name>
<organism evidence="1 2">
    <name type="scientific">Staurois parvus</name>
    <dbReference type="NCBI Taxonomy" id="386267"/>
    <lineage>
        <taxon>Eukaryota</taxon>
        <taxon>Metazoa</taxon>
        <taxon>Chordata</taxon>
        <taxon>Craniata</taxon>
        <taxon>Vertebrata</taxon>
        <taxon>Euteleostomi</taxon>
        <taxon>Amphibia</taxon>
        <taxon>Batrachia</taxon>
        <taxon>Anura</taxon>
        <taxon>Neobatrachia</taxon>
        <taxon>Ranoidea</taxon>
        <taxon>Ranidae</taxon>
        <taxon>Staurois</taxon>
    </lineage>
</organism>
<gene>
    <name evidence="1" type="ORF">SPARVUS_LOCUS5742336</name>
</gene>
<dbReference type="Proteomes" id="UP001162483">
    <property type="component" value="Unassembled WGS sequence"/>
</dbReference>
<accession>A0ABN9CTJ4</accession>
<keyword evidence="2" id="KW-1185">Reference proteome</keyword>
<reference evidence="1" key="1">
    <citation type="submission" date="2023-05" db="EMBL/GenBank/DDBJ databases">
        <authorList>
            <person name="Stuckert A."/>
        </authorList>
    </citation>
    <scope>NUCLEOTIDE SEQUENCE</scope>
</reference>
<feature type="non-terminal residue" evidence="1">
    <location>
        <position position="1"/>
    </location>
</feature>
<comment type="caution">
    <text evidence="1">The sequence shown here is derived from an EMBL/GenBank/DDBJ whole genome shotgun (WGS) entry which is preliminary data.</text>
</comment>
<dbReference type="EMBL" id="CATNWA010012427">
    <property type="protein sequence ID" value="CAI9563454.1"/>
    <property type="molecule type" value="Genomic_DNA"/>
</dbReference>
<protein>
    <submittedName>
        <fullName evidence="1">Uncharacterized protein</fullName>
    </submittedName>
</protein>
<evidence type="ECO:0000313" key="2">
    <source>
        <dbReference type="Proteomes" id="UP001162483"/>
    </source>
</evidence>